<dbReference type="InterPro" id="IPR059064">
    <property type="entry name" value="TYRAAT2_C"/>
</dbReference>
<dbReference type="PIRSF" id="PIRSF036577">
    <property type="entry name" value="PDH_ADH_plant"/>
    <property type="match status" value="1"/>
</dbReference>
<dbReference type="PANTHER" id="PTHR43207:SF4">
    <property type="entry name" value="AROGENATE DEHYDROGENASE 2, CHLOROPLASTIC"/>
    <property type="match status" value="1"/>
</dbReference>
<dbReference type="PROSITE" id="PS51176">
    <property type="entry name" value="PDH_ADH"/>
    <property type="match status" value="1"/>
</dbReference>
<evidence type="ECO:0000313" key="4">
    <source>
        <dbReference type="EMBL" id="CAL5227580.1"/>
    </source>
</evidence>
<dbReference type="InterPro" id="IPR012070">
    <property type="entry name" value="Arogenate_DH_2"/>
</dbReference>
<reference evidence="4 5" key="1">
    <citation type="submission" date="2024-06" db="EMBL/GenBank/DDBJ databases">
        <authorList>
            <person name="Kraege A."/>
            <person name="Thomma B."/>
        </authorList>
    </citation>
    <scope>NUCLEOTIDE SEQUENCE [LARGE SCALE GENOMIC DNA]</scope>
</reference>
<keyword evidence="5" id="KW-1185">Reference proteome</keyword>
<dbReference type="InterPro" id="IPR008927">
    <property type="entry name" value="6-PGluconate_DH-like_C_sf"/>
</dbReference>
<sequence>MKGPSHMGWIRIVGRRVASEALFIRALDAPMPFDFEHKAKNIIAKRKQLKIGIVGFGTFGQFLAGRLVAAGHQVSATSRTDYAEQAAALGVSFFTDANDFCEEHPDVVILASSILSLDAVLNSLPVQRLRRSTLFVDVLSVKEFPKRLMLSGLPPEVDILCTHPMFGPDSGKGSWQGLNFMYECVRVGRSPERQQRVKNLLKFFEGEGCRMVEMSCEDHDRIAASTQFMTHTVGRILGSMDLASTAIDTKGFQSLLSLVDNTTHDSFDLYYGLFMYNANATEELQRLELAFESVKKQLFGRLHDIARAQLFQQAPSAPATPQERLMHTAGKQPGSRHSSLNGVPQAPDTREQQIVK</sequence>
<dbReference type="InterPro" id="IPR036291">
    <property type="entry name" value="NAD(P)-bd_dom_sf"/>
</dbReference>
<dbReference type="InterPro" id="IPR028939">
    <property type="entry name" value="P5C_Rdtase_cat_N"/>
</dbReference>
<protein>
    <submittedName>
        <fullName evidence="4">G10578 protein</fullName>
    </submittedName>
</protein>
<dbReference type="Proteomes" id="UP001497392">
    <property type="component" value="Unassembled WGS sequence"/>
</dbReference>
<dbReference type="EMBL" id="CAXHTA020000017">
    <property type="protein sequence ID" value="CAL5227580.1"/>
    <property type="molecule type" value="Genomic_DNA"/>
</dbReference>
<dbReference type="Gene3D" id="3.40.50.720">
    <property type="entry name" value="NAD(P)-binding Rossmann-like Domain"/>
    <property type="match status" value="1"/>
</dbReference>
<evidence type="ECO:0000259" key="3">
    <source>
        <dbReference type="PROSITE" id="PS51176"/>
    </source>
</evidence>
<keyword evidence="1" id="KW-0560">Oxidoreductase</keyword>
<evidence type="ECO:0000313" key="5">
    <source>
        <dbReference type="Proteomes" id="UP001497392"/>
    </source>
</evidence>
<dbReference type="Pfam" id="PF03807">
    <property type="entry name" value="F420_oxidored"/>
    <property type="match status" value="1"/>
</dbReference>
<dbReference type="InterPro" id="IPR045011">
    <property type="entry name" value="TYRAAT1/2"/>
</dbReference>
<proteinExistence type="predicted"/>
<dbReference type="PANTHER" id="PTHR43207">
    <property type="entry name" value="AROGENATE DEHYDROGENASE-RELATED"/>
    <property type="match status" value="1"/>
</dbReference>
<comment type="caution">
    <text evidence="4">The sequence shown here is derived from an EMBL/GenBank/DDBJ whole genome shotgun (WGS) entry which is preliminary data.</text>
</comment>
<dbReference type="InterPro" id="IPR003099">
    <property type="entry name" value="Prephen_DH"/>
</dbReference>
<evidence type="ECO:0000256" key="2">
    <source>
        <dbReference type="SAM" id="MobiDB-lite"/>
    </source>
</evidence>
<gene>
    <name evidence="4" type="primary">g10578</name>
    <name evidence="4" type="ORF">VP750_LOCUS9486</name>
</gene>
<evidence type="ECO:0000256" key="1">
    <source>
        <dbReference type="ARBA" id="ARBA00023002"/>
    </source>
</evidence>
<dbReference type="SUPFAM" id="SSF48179">
    <property type="entry name" value="6-phosphogluconate dehydrogenase C-terminal domain-like"/>
    <property type="match status" value="1"/>
</dbReference>
<dbReference type="SUPFAM" id="SSF51735">
    <property type="entry name" value="NAD(P)-binding Rossmann-fold domains"/>
    <property type="match status" value="1"/>
</dbReference>
<accession>A0ABP1G8F8</accession>
<name>A0ABP1G8F8_9CHLO</name>
<organism evidence="4 5">
    <name type="scientific">Coccomyxa viridis</name>
    <dbReference type="NCBI Taxonomy" id="1274662"/>
    <lineage>
        <taxon>Eukaryota</taxon>
        <taxon>Viridiplantae</taxon>
        <taxon>Chlorophyta</taxon>
        <taxon>core chlorophytes</taxon>
        <taxon>Trebouxiophyceae</taxon>
        <taxon>Trebouxiophyceae incertae sedis</taxon>
        <taxon>Coccomyxaceae</taxon>
        <taxon>Coccomyxa</taxon>
    </lineage>
</organism>
<feature type="domain" description="Prephenate/arogenate dehydrogenase" evidence="3">
    <location>
        <begin position="49"/>
        <end position="328"/>
    </location>
</feature>
<feature type="region of interest" description="Disordered" evidence="2">
    <location>
        <begin position="314"/>
        <end position="356"/>
    </location>
</feature>
<dbReference type="Pfam" id="PF26213">
    <property type="entry name" value="TYRAAT1_C"/>
    <property type="match status" value="1"/>
</dbReference>